<dbReference type="PIRSF" id="PIRSF031509">
    <property type="entry name" value="Cell_wall_LiaF/YvqF"/>
    <property type="match status" value="1"/>
</dbReference>
<accession>A0A2P6MF88</accession>
<dbReference type="EMBL" id="PVNS01000011">
    <property type="protein sequence ID" value="PRO64910.1"/>
    <property type="molecule type" value="Genomic_DNA"/>
</dbReference>
<dbReference type="AlphaFoldDB" id="A0A2P6MF88"/>
<keyword evidence="1" id="KW-1133">Transmembrane helix</keyword>
<dbReference type="InterPro" id="IPR024425">
    <property type="entry name" value="LiaF-like_C"/>
</dbReference>
<sequence length="239" mass="27106">MLKQIPAERLRAVILLTLLFLFLEMLARGPEMLIGAAVLGAFVYFGWREYASTFGKILMWVGVVGLLFQLLSLFAVQFFLLAVLVLLLLEYRKQKKKPESLTPMPSETPAGGLLYKEPLLKPQLFGRQETPHEAYGFRDIHLQTGVGTKRIDLSNTVLRDTCVVSVRHLVGRVEILVPYNVELQVVHSVVYGRLHLLDQEEGTLWNASVHYQTEGYDTAKNRVKIITSMLLGDVEVRRI</sequence>
<gene>
    <name evidence="3" type="ORF">C6I21_12255</name>
</gene>
<protein>
    <recommendedName>
        <fullName evidence="2">Cell wall-active antibiotics response LiaF-like C-terminal domain-containing protein</fullName>
    </recommendedName>
</protein>
<evidence type="ECO:0000313" key="3">
    <source>
        <dbReference type="EMBL" id="PRO64910.1"/>
    </source>
</evidence>
<proteinExistence type="predicted"/>
<dbReference type="Proteomes" id="UP000243650">
    <property type="component" value="Unassembled WGS sequence"/>
</dbReference>
<dbReference type="NCBIfam" id="NF040535">
    <property type="entry name" value="LiaF_C_term"/>
    <property type="match status" value="1"/>
</dbReference>
<reference evidence="3 4" key="1">
    <citation type="submission" date="2018-03" db="EMBL/GenBank/DDBJ databases">
        <title>Bacillus urumqiensis sp. nov., a moderately haloalkaliphilic bacterium isolated from a salt lake.</title>
        <authorList>
            <person name="Zhao B."/>
            <person name="Liao Z."/>
        </authorList>
    </citation>
    <scope>NUCLEOTIDE SEQUENCE [LARGE SCALE GENOMIC DNA]</scope>
    <source>
        <strain evidence="3 4">BZ-SZ-XJ18</strain>
    </source>
</reference>
<dbReference type="RefSeq" id="WP_105959765.1">
    <property type="nucleotide sequence ID" value="NZ_PVNS01000011.1"/>
</dbReference>
<name>A0A2P6MF88_ALKUR</name>
<comment type="caution">
    <text evidence="3">The sequence shown here is derived from an EMBL/GenBank/DDBJ whole genome shotgun (WGS) entry which is preliminary data.</text>
</comment>
<organism evidence="3 4">
    <name type="scientific">Alkalicoccus urumqiensis</name>
    <name type="common">Bacillus urumqiensis</name>
    <dbReference type="NCBI Taxonomy" id="1548213"/>
    <lineage>
        <taxon>Bacteria</taxon>
        <taxon>Bacillati</taxon>
        <taxon>Bacillota</taxon>
        <taxon>Bacilli</taxon>
        <taxon>Bacillales</taxon>
        <taxon>Bacillaceae</taxon>
        <taxon>Alkalicoccus</taxon>
    </lineage>
</organism>
<dbReference type="InterPro" id="IPR016975">
    <property type="entry name" value="Cell_wall_LiaF"/>
</dbReference>
<dbReference type="OrthoDB" id="2351415at2"/>
<keyword evidence="1" id="KW-0812">Transmembrane</keyword>
<feature type="transmembrane region" description="Helical" evidence="1">
    <location>
        <begin position="57"/>
        <end position="89"/>
    </location>
</feature>
<keyword evidence="1" id="KW-0472">Membrane</keyword>
<dbReference type="GO" id="GO:0016020">
    <property type="term" value="C:membrane"/>
    <property type="evidence" value="ECO:0007669"/>
    <property type="project" value="InterPro"/>
</dbReference>
<evidence type="ECO:0000313" key="4">
    <source>
        <dbReference type="Proteomes" id="UP000243650"/>
    </source>
</evidence>
<feature type="domain" description="Cell wall-active antibiotics response LiaF-like C-terminal" evidence="2">
    <location>
        <begin position="125"/>
        <end position="236"/>
    </location>
</feature>
<evidence type="ECO:0000259" key="2">
    <source>
        <dbReference type="Pfam" id="PF09922"/>
    </source>
</evidence>
<evidence type="ECO:0000256" key="1">
    <source>
        <dbReference type="SAM" id="Phobius"/>
    </source>
</evidence>
<keyword evidence="4" id="KW-1185">Reference proteome</keyword>
<dbReference type="InterPro" id="IPR047793">
    <property type="entry name" value="LiaF_C"/>
</dbReference>
<dbReference type="Pfam" id="PF09922">
    <property type="entry name" value="LiaF-like_C"/>
    <property type="match status" value="1"/>
</dbReference>